<dbReference type="Pfam" id="PF10224">
    <property type="entry name" value="DUF2205"/>
    <property type="match status" value="1"/>
</dbReference>
<dbReference type="InterPro" id="IPR019357">
    <property type="entry name" value="SCOC"/>
</dbReference>
<dbReference type="EMBL" id="CR382139">
    <property type="protein sequence ID" value="CAG90538.2"/>
    <property type="molecule type" value="Genomic_DNA"/>
</dbReference>
<dbReference type="HOGENOM" id="CLU_2015197_0_0_1"/>
<dbReference type="InParanoid" id="Q6BIB9"/>
<dbReference type="OrthoDB" id="2163284at2759"/>
<dbReference type="RefSeq" id="XP_462052.2">
    <property type="nucleotide sequence ID" value="XM_462052.1"/>
</dbReference>
<evidence type="ECO:0000313" key="2">
    <source>
        <dbReference type="EMBL" id="CAG90538.2"/>
    </source>
</evidence>
<feature type="compositionally biased region" description="Polar residues" evidence="1">
    <location>
        <begin position="1"/>
        <end position="14"/>
    </location>
</feature>
<dbReference type="Gene3D" id="1.20.5.170">
    <property type="match status" value="1"/>
</dbReference>
<sequence>MSELPNNSDGNNSGVLKVEKKTEKTETTESERNPVIVEEETSSTEDDTMAKSTESSASTGNDADTYIKGSNEEIVNEILELKSKISTLVSNIRDTKTLCDKYDNQNQYLQDYVGSLMKSGEIK</sequence>
<accession>Q6BIB9</accession>
<dbReference type="GeneID" id="2904963"/>
<dbReference type="KEGG" id="dha:DEHA2G11990g"/>
<feature type="compositionally biased region" description="Polar residues" evidence="1">
    <location>
        <begin position="50"/>
        <end position="62"/>
    </location>
</feature>
<dbReference type="eggNOG" id="ENOG502RQDB">
    <property type="taxonomic scope" value="Eukaryota"/>
</dbReference>
<feature type="compositionally biased region" description="Basic and acidic residues" evidence="1">
    <location>
        <begin position="17"/>
        <end position="32"/>
    </location>
</feature>
<dbReference type="Proteomes" id="UP000000599">
    <property type="component" value="Chromosome G"/>
</dbReference>
<dbReference type="AlphaFoldDB" id="Q6BIB9"/>
<reference evidence="2 3" key="1">
    <citation type="journal article" date="2004" name="Nature">
        <title>Genome evolution in yeasts.</title>
        <authorList>
            <consortium name="Genolevures"/>
            <person name="Dujon B."/>
            <person name="Sherman D."/>
            <person name="Fischer G."/>
            <person name="Durrens P."/>
            <person name="Casaregola S."/>
            <person name="Lafontaine I."/>
            <person name="de Montigny J."/>
            <person name="Marck C."/>
            <person name="Neuveglise C."/>
            <person name="Talla E."/>
            <person name="Goffard N."/>
            <person name="Frangeul L."/>
            <person name="Aigle M."/>
            <person name="Anthouard V."/>
            <person name="Babour A."/>
            <person name="Barbe V."/>
            <person name="Barnay S."/>
            <person name="Blanchin S."/>
            <person name="Beckerich J.M."/>
            <person name="Beyne E."/>
            <person name="Bleykasten C."/>
            <person name="Boisrame A."/>
            <person name="Boyer J."/>
            <person name="Cattolico L."/>
            <person name="Confanioleri F."/>
            <person name="de Daruvar A."/>
            <person name="Despons L."/>
            <person name="Fabre E."/>
            <person name="Fairhead C."/>
            <person name="Ferry-Dumazet H."/>
            <person name="Groppi A."/>
            <person name="Hantraye F."/>
            <person name="Hennequin C."/>
            <person name="Jauniaux N."/>
            <person name="Joyet P."/>
            <person name="Kachouri R."/>
            <person name="Kerrest A."/>
            <person name="Koszul R."/>
            <person name="Lemaire M."/>
            <person name="Lesur I."/>
            <person name="Ma L."/>
            <person name="Muller H."/>
            <person name="Nicaud J.M."/>
            <person name="Nikolski M."/>
            <person name="Oztas S."/>
            <person name="Ozier-Kalogeropoulos O."/>
            <person name="Pellenz S."/>
            <person name="Potier S."/>
            <person name="Richard G.F."/>
            <person name="Straub M.L."/>
            <person name="Suleau A."/>
            <person name="Swennene D."/>
            <person name="Tekaia F."/>
            <person name="Wesolowski-Louvel M."/>
            <person name="Westhof E."/>
            <person name="Wirth B."/>
            <person name="Zeniou-Meyer M."/>
            <person name="Zivanovic I."/>
            <person name="Bolotin-Fukuhara M."/>
            <person name="Thierry A."/>
            <person name="Bouchier C."/>
            <person name="Caudron B."/>
            <person name="Scarpelli C."/>
            <person name="Gaillardin C."/>
            <person name="Weissenbach J."/>
            <person name="Wincker P."/>
            <person name="Souciet J.L."/>
        </authorList>
    </citation>
    <scope>NUCLEOTIDE SEQUENCE [LARGE SCALE GENOMIC DNA]</scope>
    <source>
        <strain evidence="3">ATCC 36239 / CBS 767 / BCRC 21394 / JCM 1990 / NBRC 0083 / IGC 2968</strain>
    </source>
</reference>
<evidence type="ECO:0000313" key="3">
    <source>
        <dbReference type="Proteomes" id="UP000000599"/>
    </source>
</evidence>
<feature type="region of interest" description="Disordered" evidence="1">
    <location>
        <begin position="1"/>
        <end position="66"/>
    </location>
</feature>
<gene>
    <name evidence="2" type="ordered locus">DEHA2G11990g</name>
</gene>
<name>Q6BIB9_DEBHA</name>
<protein>
    <submittedName>
        <fullName evidence="2">DEHA2G11990p</fullName>
    </submittedName>
</protein>
<keyword evidence="3" id="KW-1185">Reference proteome</keyword>
<feature type="compositionally biased region" description="Acidic residues" evidence="1">
    <location>
        <begin position="37"/>
        <end position="47"/>
    </location>
</feature>
<organism evidence="2 3">
    <name type="scientific">Debaryomyces hansenii (strain ATCC 36239 / CBS 767 / BCRC 21394 / JCM 1990 / NBRC 0083 / IGC 2968)</name>
    <name type="common">Yeast</name>
    <name type="synonym">Torulaspora hansenii</name>
    <dbReference type="NCBI Taxonomy" id="284592"/>
    <lineage>
        <taxon>Eukaryota</taxon>
        <taxon>Fungi</taxon>
        <taxon>Dikarya</taxon>
        <taxon>Ascomycota</taxon>
        <taxon>Saccharomycotina</taxon>
        <taxon>Pichiomycetes</taxon>
        <taxon>Debaryomycetaceae</taxon>
        <taxon>Debaryomyces</taxon>
    </lineage>
</organism>
<proteinExistence type="predicted"/>
<evidence type="ECO:0000256" key="1">
    <source>
        <dbReference type="SAM" id="MobiDB-lite"/>
    </source>
</evidence>